<dbReference type="AlphaFoldDB" id="D1QVU2"/>
<dbReference type="Proteomes" id="UP000004079">
    <property type="component" value="Unassembled WGS sequence"/>
</dbReference>
<dbReference type="HOGENOM" id="CLU_3156353_0_0_10"/>
<sequence>MLINSIFSPFHRASKIQKKIRKHKLGEAFMAFNILYLSLQKRLKSSIK</sequence>
<reference evidence="1 2" key="1">
    <citation type="submission" date="2009-11" db="EMBL/GenBank/DDBJ databases">
        <authorList>
            <person name="Weinstock G."/>
            <person name="Sodergren E."/>
            <person name="Clifton S."/>
            <person name="Fulton L."/>
            <person name="Fulton B."/>
            <person name="Courtney L."/>
            <person name="Fronick C."/>
            <person name="Harrison M."/>
            <person name="Strong C."/>
            <person name="Farmer C."/>
            <person name="Delahaunty K."/>
            <person name="Markovic C."/>
            <person name="Hall O."/>
            <person name="Minx P."/>
            <person name="Tomlinson C."/>
            <person name="Mitreva M."/>
            <person name="Nelson J."/>
            <person name="Hou S."/>
            <person name="Wollam A."/>
            <person name="Pepin K.H."/>
            <person name="Johnson M."/>
            <person name="Bhonagiri V."/>
            <person name="Nash W.E."/>
            <person name="Warren W."/>
            <person name="Chinwalla A."/>
            <person name="Mardis E.R."/>
            <person name="Wilson R.K."/>
        </authorList>
    </citation>
    <scope>NUCLEOTIDE SEQUENCE [LARGE SCALE GENOMIC DNA]</scope>
    <source>
        <strain evidence="1 2">F0302</strain>
    </source>
</reference>
<accession>D1QVU2</accession>
<gene>
    <name evidence="1" type="ORF">HMPREF0971_03133</name>
</gene>
<name>D1QVU2_9BACT</name>
<protein>
    <submittedName>
        <fullName evidence="1">Uncharacterized protein</fullName>
    </submittedName>
</protein>
<organism evidence="1 2">
    <name type="scientific">Segatella oris F0302</name>
    <dbReference type="NCBI Taxonomy" id="649760"/>
    <lineage>
        <taxon>Bacteria</taxon>
        <taxon>Pseudomonadati</taxon>
        <taxon>Bacteroidota</taxon>
        <taxon>Bacteroidia</taxon>
        <taxon>Bacteroidales</taxon>
        <taxon>Prevotellaceae</taxon>
        <taxon>Segatella</taxon>
    </lineage>
</organism>
<evidence type="ECO:0000313" key="2">
    <source>
        <dbReference type="Proteomes" id="UP000004079"/>
    </source>
</evidence>
<dbReference type="EMBL" id="ACUZ02000058">
    <property type="protein sequence ID" value="EFB30555.1"/>
    <property type="molecule type" value="Genomic_DNA"/>
</dbReference>
<dbReference type="STRING" id="649760.HMPREF0971_03133"/>
<comment type="caution">
    <text evidence="1">The sequence shown here is derived from an EMBL/GenBank/DDBJ whole genome shotgun (WGS) entry which is preliminary data.</text>
</comment>
<evidence type="ECO:0000313" key="1">
    <source>
        <dbReference type="EMBL" id="EFB30555.1"/>
    </source>
</evidence>
<proteinExistence type="predicted"/>